<accession>A0ABT7S2P1</accession>
<dbReference type="EMBL" id="JAUCGR010000001">
    <property type="protein sequence ID" value="MDM7829881.1"/>
    <property type="molecule type" value="Genomic_DNA"/>
</dbReference>
<evidence type="ECO:0008006" key="3">
    <source>
        <dbReference type="Google" id="ProtNLM"/>
    </source>
</evidence>
<evidence type="ECO:0000313" key="2">
    <source>
        <dbReference type="Proteomes" id="UP001321453"/>
    </source>
</evidence>
<dbReference type="Proteomes" id="UP001321453">
    <property type="component" value="Unassembled WGS sequence"/>
</dbReference>
<comment type="caution">
    <text evidence="1">The sequence shown here is derived from an EMBL/GenBank/DDBJ whole genome shotgun (WGS) entry which is preliminary data.</text>
</comment>
<name>A0ABT7S2P1_9CELL</name>
<sequence>MDLHIIGTNDDGPVTNSGPFPIYTPESSNVPWRIAMTDDRRTWDARHAMPAVGGVAWDGPDITAMAATSTYDPEVHTFALVAGNLWHSRNLGGFAHVHGPNNEGIGDFTHVAAAGDRSRVHVVGLIKGNVWHGIWDPGPDGTRDEWTGFNHLHGPNNEPHGRELVDVACAVAGSTVHEPTGPGGDLHVVAVLRGSTVWHNIRYPDGSWQGFNRFVLPANIPYEVRWVRVAGTFRGDLHCVFYLEGGTGPGLWHTIRFNDGTWQDVRRLCRVELRALCCTSDGYRLFVVGMAPAAITRTEPNDRFYYLSSRFLATYRDDGREAPWHPLGIQAEPSPFASIGFVQHAYDHEPPVPFEGLVCAAHTLL</sequence>
<reference evidence="1 2" key="1">
    <citation type="submission" date="2023-06" db="EMBL/GenBank/DDBJ databases">
        <title>Cellulomonas sp. MW9 Whole genome sequence.</title>
        <authorList>
            <person name="Park S."/>
        </authorList>
    </citation>
    <scope>NUCLEOTIDE SEQUENCE [LARGE SCALE GENOMIC DNA]</scope>
    <source>
        <strain evidence="1 2">MW9</strain>
    </source>
</reference>
<gene>
    <name evidence="1" type="ORF">QRT05_00925</name>
</gene>
<keyword evidence="2" id="KW-1185">Reference proteome</keyword>
<protein>
    <recommendedName>
        <fullName evidence="3">DUF4185 domain-containing protein</fullName>
    </recommendedName>
</protein>
<proteinExistence type="predicted"/>
<organism evidence="1 2">
    <name type="scientific">Cellulomonas edaphi</name>
    <dbReference type="NCBI Taxonomy" id="3053468"/>
    <lineage>
        <taxon>Bacteria</taxon>
        <taxon>Bacillati</taxon>
        <taxon>Actinomycetota</taxon>
        <taxon>Actinomycetes</taxon>
        <taxon>Micrococcales</taxon>
        <taxon>Cellulomonadaceae</taxon>
        <taxon>Cellulomonas</taxon>
    </lineage>
</organism>
<evidence type="ECO:0000313" key="1">
    <source>
        <dbReference type="EMBL" id="MDM7829881.1"/>
    </source>
</evidence>
<dbReference type="RefSeq" id="WP_289444330.1">
    <property type="nucleotide sequence ID" value="NZ_JAUCGR010000001.1"/>
</dbReference>